<dbReference type="InterPro" id="IPR011047">
    <property type="entry name" value="Quinoprotein_ADH-like_sf"/>
</dbReference>
<keyword evidence="7" id="KW-0326">Glycosidase</keyword>
<dbReference type="SMART" id="SM00564">
    <property type="entry name" value="PQQ"/>
    <property type="match status" value="4"/>
</dbReference>
<name>A0A5C6CKD6_9BACT</name>
<keyword evidence="2" id="KW-0812">Transmembrane</keyword>
<evidence type="ECO:0000256" key="5">
    <source>
        <dbReference type="SAM" id="SignalP"/>
    </source>
</evidence>
<comment type="caution">
    <text evidence="7">The sequence shown here is derived from an EMBL/GenBank/DDBJ whole genome shotgun (WGS) entry which is preliminary data.</text>
</comment>
<dbReference type="InterPro" id="IPR057420">
    <property type="entry name" value="Beta-prop_CGLA"/>
</dbReference>
<dbReference type="InterPro" id="IPR015943">
    <property type="entry name" value="WD40/YVTN_repeat-like_dom_sf"/>
</dbReference>
<feature type="signal peptide" evidence="5">
    <location>
        <begin position="1"/>
        <end position="27"/>
    </location>
</feature>
<sequence length="1344" mass="148457" precursor="true">MRMAKRLSCLLMMIACLLNARLPQAFAQHEKVLSLNSLDGIKHSIGGSTASKLKVISNGSDGDGAVELSAVSSVKSSNASGSQYFGIMVSLGKTWDLTNKQIAVDARSTQPANTLAFYVRAYNKGETKPSLSFASWSGELTTDWKTFRFQEDGPDSSLRAEPAVVADRRPTHVDRIEFIIGTRTEHVPLDLQISNLHTLPPVLGLDDVTEPKKLLRTIPVVHSNDFATVLYPDSAVGKSAATQIVKAVREKTGVSLKMRPGTTADREFTENVILLGNVFDNPAMLLLYSRQFTPVDSVCPGPTGYLLQTVHDPFGNGHGAIVVGASDDAGLKLATDAFVQKINERPFTEKELSFPKFLDAKYGEAFLRRYSWLKKKKNPNTVADGLKRGQEILDTGKHTSIAGLLRTTALRYQLSGNSDEAKLYVALWDLYAKSAVNDPSQMGGGMWGFDSDFPSYEVVSGWDNMEEDLALTDTERLQVARNMARWLREAVVVKATMTPRRVAFNHQTFPTLGVLRAGLYFSQAYPDAVEGGKWLAQADRVFGNQQKYFKCYEDCNTYQWLTDGHVMRYALARPDFTVFENGNAERMSDYCIATMNNLGYQVPYGDTGAWTGSTSEQTVLNAVTYATGNQAALWASTLKQNNRNVFQLYNFQRAAPVHAPSGFDGVKMWPLEPAYVNTFPVEPRPADNQLFDKVSFRDSFDVNSPYLLLDGLNNGGHGHLDGNSVEQLTQFDRIWLADNDYFKSQVKYQNSIQILRDGQASEIPAYAALRGYGDAENYGYSHTQLADYSDADWDRYVIWLKDKQAFMVLDKVTAQESGEFQCRLWWHGIGAAKLTEDGMLLTQNGPSMWVQVAKGPKLQLSNDAELGSRNWARYKHADPVVRSMNATARVRLEKGQHYLFATVFQGNPDSEANPWEMDFLKGYKGVQLNTGDQTLQVQLKDNSVELLNTPGKTIFAETQTNEPSKSTFEANASGEKVALVPPIANLESEYKAAAFQTAWSLNPAPFTCTKVVTAQFQTNASKVLLASTAEGNLLAVSPQGEVLWSKTFPTQLNDVAAGDVDGDGIDEIAIARQDGKTTLLDASGKELWSQQLSFYRVQPYVNLVRMGDLDGDGKDEVVIGSQNWRFYVYNGAGKELWQYETVHPSRSGTIADLDGDGKKEVLAGTHYYTAWALSHDGKRLWGRRFSAPICYDITTGNFEGNKTRGVIFGGGDGTLYHTDFKGKVRMQYDTGDEVRHVVTADLDGDGVDEILATSDNGYLYCFGADGKLRWLRQLGDAATAIVTMPVQSEMTVVAGTRKGNIYAFDAKGNLLRQQQESSKITQMTADGSTLKVATEDGRLLSLTP</sequence>
<keyword evidence="5" id="KW-0732">Signal</keyword>
<proteinExistence type="predicted"/>
<dbReference type="Gene3D" id="2.130.10.10">
    <property type="entry name" value="YVTN repeat-like/Quinoprotein amine dehydrogenase"/>
    <property type="match status" value="1"/>
</dbReference>
<evidence type="ECO:0000313" key="8">
    <source>
        <dbReference type="Proteomes" id="UP000316304"/>
    </source>
</evidence>
<gene>
    <name evidence="7" type="primary">cglA</name>
    <name evidence="7" type="ORF">Pla52o_28250</name>
</gene>
<keyword evidence="3" id="KW-1133">Transmembrane helix</keyword>
<evidence type="ECO:0000259" key="6">
    <source>
        <dbReference type="Pfam" id="PF25292"/>
    </source>
</evidence>
<dbReference type="GO" id="GO:0016020">
    <property type="term" value="C:membrane"/>
    <property type="evidence" value="ECO:0007669"/>
    <property type="project" value="UniProtKB-SubCell"/>
</dbReference>
<evidence type="ECO:0000256" key="1">
    <source>
        <dbReference type="ARBA" id="ARBA00004167"/>
    </source>
</evidence>
<evidence type="ECO:0000256" key="4">
    <source>
        <dbReference type="ARBA" id="ARBA00023136"/>
    </source>
</evidence>
<feature type="domain" description="Lambda-carrageenase beta-propeller" evidence="6">
    <location>
        <begin position="1212"/>
        <end position="1315"/>
    </location>
</feature>
<dbReference type="EC" id="3.2.1.162" evidence="7"/>
<keyword evidence="4" id="KW-0472">Membrane</keyword>
<comment type="subcellular location">
    <subcellularLocation>
        <location evidence="1">Membrane</location>
        <topology evidence="1">Single-pass membrane protein</topology>
    </subcellularLocation>
</comment>
<dbReference type="Pfam" id="PF13517">
    <property type="entry name" value="FG-GAP_3"/>
    <property type="match status" value="1"/>
</dbReference>
<keyword evidence="7" id="KW-0378">Hydrolase</keyword>
<dbReference type="PANTHER" id="PTHR21419:SF23">
    <property type="entry name" value="PROTEIN DEFECTIVE IN EXINE FORMATION 1"/>
    <property type="match status" value="1"/>
</dbReference>
<dbReference type="SUPFAM" id="SSF50998">
    <property type="entry name" value="Quinoprotein alcohol dehydrogenase-like"/>
    <property type="match status" value="1"/>
</dbReference>
<reference evidence="7 8" key="1">
    <citation type="submission" date="2019-02" db="EMBL/GenBank/DDBJ databases">
        <title>Deep-cultivation of Planctomycetes and their phenomic and genomic characterization uncovers novel biology.</title>
        <authorList>
            <person name="Wiegand S."/>
            <person name="Jogler M."/>
            <person name="Boedeker C."/>
            <person name="Pinto D."/>
            <person name="Vollmers J."/>
            <person name="Rivas-Marin E."/>
            <person name="Kohn T."/>
            <person name="Peeters S.H."/>
            <person name="Heuer A."/>
            <person name="Rast P."/>
            <person name="Oberbeckmann S."/>
            <person name="Bunk B."/>
            <person name="Jeske O."/>
            <person name="Meyerdierks A."/>
            <person name="Storesund J.E."/>
            <person name="Kallscheuer N."/>
            <person name="Luecker S."/>
            <person name="Lage O.M."/>
            <person name="Pohl T."/>
            <person name="Merkel B.J."/>
            <person name="Hornburger P."/>
            <person name="Mueller R.-W."/>
            <person name="Bruemmer F."/>
            <person name="Labrenz M."/>
            <person name="Spormann A.M."/>
            <person name="Op Den Camp H."/>
            <person name="Overmann J."/>
            <person name="Amann R."/>
            <person name="Jetten M.S.M."/>
            <person name="Mascher T."/>
            <person name="Medema M.H."/>
            <person name="Devos D.P."/>
            <person name="Kaster A.-K."/>
            <person name="Ovreas L."/>
            <person name="Rohde M."/>
            <person name="Galperin M.Y."/>
            <person name="Jogler C."/>
        </authorList>
    </citation>
    <scope>NUCLEOTIDE SEQUENCE [LARGE SCALE GENOMIC DNA]</scope>
    <source>
        <strain evidence="7 8">Pla52o</strain>
    </source>
</reference>
<dbReference type="EMBL" id="SJPT01000004">
    <property type="protein sequence ID" value="TWU23289.1"/>
    <property type="molecule type" value="Genomic_DNA"/>
</dbReference>
<keyword evidence="8" id="KW-1185">Reference proteome</keyword>
<dbReference type="PANTHER" id="PTHR21419">
    <property type="match status" value="1"/>
</dbReference>
<evidence type="ECO:0000313" key="7">
    <source>
        <dbReference type="EMBL" id="TWU23289.1"/>
    </source>
</evidence>
<evidence type="ECO:0000256" key="3">
    <source>
        <dbReference type="ARBA" id="ARBA00022989"/>
    </source>
</evidence>
<dbReference type="GO" id="GO:0033957">
    <property type="term" value="F:lambda-carrageenase activity"/>
    <property type="evidence" value="ECO:0007669"/>
    <property type="project" value="UniProtKB-EC"/>
</dbReference>
<dbReference type="InterPro" id="IPR013517">
    <property type="entry name" value="FG-GAP"/>
</dbReference>
<feature type="domain" description="Lambda-carrageenase beta-propeller" evidence="6">
    <location>
        <begin position="1024"/>
        <end position="1090"/>
    </location>
</feature>
<dbReference type="InterPro" id="IPR045232">
    <property type="entry name" value="FAM234"/>
</dbReference>
<dbReference type="InterPro" id="IPR018391">
    <property type="entry name" value="PQQ_b-propeller_rpt"/>
</dbReference>
<dbReference type="Gene3D" id="2.70.98.70">
    <property type="match status" value="1"/>
</dbReference>
<dbReference type="Pfam" id="PF25292">
    <property type="entry name" value="Beta-prop_CGLA"/>
    <property type="match status" value="2"/>
</dbReference>
<protein>
    <submittedName>
        <fullName evidence="7">Lambda-carrageenase</fullName>
        <ecNumber evidence="7">3.2.1.162</ecNumber>
    </submittedName>
</protein>
<feature type="chain" id="PRO_5022951671" evidence="5">
    <location>
        <begin position="28"/>
        <end position="1344"/>
    </location>
</feature>
<organism evidence="7 8">
    <name type="scientific">Novipirellula galeiformis</name>
    <dbReference type="NCBI Taxonomy" id="2528004"/>
    <lineage>
        <taxon>Bacteria</taxon>
        <taxon>Pseudomonadati</taxon>
        <taxon>Planctomycetota</taxon>
        <taxon>Planctomycetia</taxon>
        <taxon>Pirellulales</taxon>
        <taxon>Pirellulaceae</taxon>
        <taxon>Novipirellula</taxon>
    </lineage>
</organism>
<dbReference type="Proteomes" id="UP000316304">
    <property type="component" value="Unassembled WGS sequence"/>
</dbReference>
<evidence type="ECO:0000256" key="2">
    <source>
        <dbReference type="ARBA" id="ARBA00022692"/>
    </source>
</evidence>
<accession>A0A5C6CKD6</accession>